<dbReference type="WBParaSite" id="BXY_0964700.1">
    <property type="protein sequence ID" value="BXY_0964700.1"/>
    <property type="gene ID" value="BXY_0964700"/>
</dbReference>
<dbReference type="EMBL" id="CAJFCV020000002">
    <property type="protein sequence ID" value="CAG9100583.1"/>
    <property type="molecule type" value="Genomic_DNA"/>
</dbReference>
<dbReference type="AlphaFoldDB" id="A0A1I7S9F1"/>
<gene>
    <name evidence="2" type="ORF">BXYJ_LOCUS4923</name>
</gene>
<feature type="transmembrane region" description="Helical" evidence="1">
    <location>
        <begin position="50"/>
        <end position="68"/>
    </location>
</feature>
<evidence type="ECO:0000313" key="5">
    <source>
        <dbReference type="WBParaSite" id="BXY_0964700.1"/>
    </source>
</evidence>
<dbReference type="Proteomes" id="UP000095284">
    <property type="component" value="Unplaced"/>
</dbReference>
<protein>
    <submittedName>
        <fullName evidence="2">(pine wood nematode) hypothetical protein</fullName>
    </submittedName>
</protein>
<reference evidence="2" key="2">
    <citation type="submission" date="2020-09" db="EMBL/GenBank/DDBJ databases">
        <authorList>
            <person name="Kikuchi T."/>
        </authorList>
    </citation>
    <scope>NUCLEOTIDE SEQUENCE</scope>
    <source>
        <strain evidence="2">Ka4C1</strain>
    </source>
</reference>
<evidence type="ECO:0000313" key="2">
    <source>
        <dbReference type="EMBL" id="CAD5217214.1"/>
    </source>
</evidence>
<dbReference type="Proteomes" id="UP000582659">
    <property type="component" value="Unassembled WGS sequence"/>
</dbReference>
<evidence type="ECO:0000256" key="1">
    <source>
        <dbReference type="SAM" id="Phobius"/>
    </source>
</evidence>
<accession>A0A1I7S9F1</accession>
<evidence type="ECO:0000313" key="4">
    <source>
        <dbReference type="Proteomes" id="UP000659654"/>
    </source>
</evidence>
<keyword evidence="4" id="KW-1185">Reference proteome</keyword>
<keyword evidence="1" id="KW-1133">Transmembrane helix</keyword>
<keyword evidence="1" id="KW-0472">Membrane</keyword>
<reference evidence="5" key="1">
    <citation type="submission" date="2016-11" db="UniProtKB">
        <authorList>
            <consortium name="WormBaseParasite"/>
        </authorList>
    </citation>
    <scope>IDENTIFICATION</scope>
</reference>
<sequence>MTLKRNSGPPRAWGDYYVGGRKKRPWLLESVHSINQMIPGFSEMFDEETFYMFALIVCISAFLLAFFLSKVVGVRLKEHDIQINRQWRDWRPANPFKFPWHVAKEFQERMRDRKKNEKQE</sequence>
<dbReference type="OrthoDB" id="10014237at2759"/>
<dbReference type="Proteomes" id="UP000659654">
    <property type="component" value="Unassembled WGS sequence"/>
</dbReference>
<organism evidence="3 5">
    <name type="scientific">Bursaphelenchus xylophilus</name>
    <name type="common">Pinewood nematode worm</name>
    <name type="synonym">Aphelenchoides xylophilus</name>
    <dbReference type="NCBI Taxonomy" id="6326"/>
    <lineage>
        <taxon>Eukaryota</taxon>
        <taxon>Metazoa</taxon>
        <taxon>Ecdysozoa</taxon>
        <taxon>Nematoda</taxon>
        <taxon>Chromadorea</taxon>
        <taxon>Rhabditida</taxon>
        <taxon>Tylenchina</taxon>
        <taxon>Tylenchomorpha</taxon>
        <taxon>Aphelenchoidea</taxon>
        <taxon>Aphelenchoididae</taxon>
        <taxon>Bursaphelenchus</taxon>
    </lineage>
</organism>
<proteinExistence type="predicted"/>
<keyword evidence="1" id="KW-0812">Transmembrane</keyword>
<dbReference type="EMBL" id="CAJFDI010000002">
    <property type="protein sequence ID" value="CAD5217214.1"/>
    <property type="molecule type" value="Genomic_DNA"/>
</dbReference>
<name>A0A1I7S9F1_BURXY</name>
<dbReference type="eggNOG" id="ENOG502S96J">
    <property type="taxonomic scope" value="Eukaryota"/>
</dbReference>
<evidence type="ECO:0000313" key="3">
    <source>
        <dbReference type="Proteomes" id="UP000095284"/>
    </source>
</evidence>